<proteinExistence type="predicted"/>
<dbReference type="Proteomes" id="UP000294650">
    <property type="component" value="Unassembled WGS sequence"/>
</dbReference>
<sequence>MKRIKPAFILGITLLLTGCLYPEDRLAKNQVPNEVQLQTVQEAVVQFQEASDGLLPIKTRHSDTPIFQKYPVDFEKLREYNLMGRAPGNSFEEGGKYQYVIIHPETEPTVKVIDLRMAAELRKMNTLIEIYRNEHIYPPFGKQVAEGIYRLNHESLGLETEPYVESPYSGQPLPIVLNVQGEIFIDYSRDLYQALQKFEHEYEYGDDIRYILAENYPFVPAYSLPYTIQDGEPVFMEPQS</sequence>
<evidence type="ECO:0000313" key="2">
    <source>
        <dbReference type="Proteomes" id="UP000294650"/>
    </source>
</evidence>
<reference evidence="1 2" key="1">
    <citation type="submission" date="2019-03" db="EMBL/GenBank/DDBJ databases">
        <title>Genomic Encyclopedia of Type Strains, Phase IV (KMG-IV): sequencing the most valuable type-strain genomes for metagenomic binning, comparative biology and taxonomic classification.</title>
        <authorList>
            <person name="Goeker M."/>
        </authorList>
    </citation>
    <scope>NUCLEOTIDE SEQUENCE [LARGE SCALE GENOMIC DNA]</scope>
    <source>
        <strain evidence="1 2">DSM 25894</strain>
    </source>
</reference>
<evidence type="ECO:0000313" key="1">
    <source>
        <dbReference type="EMBL" id="TCT25584.1"/>
    </source>
</evidence>
<dbReference type="PROSITE" id="PS51257">
    <property type="entry name" value="PROKAR_LIPOPROTEIN"/>
    <property type="match status" value="1"/>
</dbReference>
<dbReference type="OrthoDB" id="2449131at2"/>
<dbReference type="EMBL" id="SMAN01000003">
    <property type="protein sequence ID" value="TCT25584.1"/>
    <property type="molecule type" value="Genomic_DNA"/>
</dbReference>
<protein>
    <recommendedName>
        <fullName evidence="3">ABC transporter periplasmic binding protein yphF</fullName>
    </recommendedName>
</protein>
<dbReference type="RefSeq" id="WP_132371016.1">
    <property type="nucleotide sequence ID" value="NZ_SMAN01000003.1"/>
</dbReference>
<name>A0A4R3NAC6_9BACI</name>
<comment type="caution">
    <text evidence="1">The sequence shown here is derived from an EMBL/GenBank/DDBJ whole genome shotgun (WGS) entry which is preliminary data.</text>
</comment>
<accession>A0A4R3NAC6</accession>
<gene>
    <name evidence="1" type="ORF">EDD68_103139</name>
</gene>
<dbReference type="AlphaFoldDB" id="A0A4R3NAC6"/>
<organism evidence="1 2">
    <name type="scientific">Melghiribacillus thermohalophilus</name>
    <dbReference type="NCBI Taxonomy" id="1324956"/>
    <lineage>
        <taxon>Bacteria</taxon>
        <taxon>Bacillati</taxon>
        <taxon>Bacillota</taxon>
        <taxon>Bacilli</taxon>
        <taxon>Bacillales</taxon>
        <taxon>Bacillaceae</taxon>
        <taxon>Melghiribacillus</taxon>
    </lineage>
</organism>
<keyword evidence="2" id="KW-1185">Reference proteome</keyword>
<evidence type="ECO:0008006" key="3">
    <source>
        <dbReference type="Google" id="ProtNLM"/>
    </source>
</evidence>